<dbReference type="PANTHER" id="PTHR33392">
    <property type="entry name" value="POLYISOPRENYL-TEICHOIC ACID--PEPTIDOGLYCAN TEICHOIC ACID TRANSFERASE TAGU"/>
    <property type="match status" value="1"/>
</dbReference>
<dbReference type="EMBL" id="BJWA01000006">
    <property type="protein sequence ID" value="GEL80066.1"/>
    <property type="molecule type" value="Genomic_DNA"/>
</dbReference>
<accession>A0ABQ0VC47</accession>
<keyword evidence="2" id="KW-0472">Membrane</keyword>
<organism evidence="4 5">
    <name type="scientific">Enterococcus mundtii</name>
    <dbReference type="NCBI Taxonomy" id="53346"/>
    <lineage>
        <taxon>Bacteria</taxon>
        <taxon>Bacillati</taxon>
        <taxon>Bacillota</taxon>
        <taxon>Bacilli</taxon>
        <taxon>Lactobacillales</taxon>
        <taxon>Enterococcaceae</taxon>
        <taxon>Enterococcus</taxon>
    </lineage>
</organism>
<name>A0ABQ0VC47_ENTMU</name>
<gene>
    <name evidence="4" type="primary">lytR</name>
    <name evidence="4" type="ORF">EMU01_12100</name>
</gene>
<evidence type="ECO:0000259" key="3">
    <source>
        <dbReference type="Pfam" id="PF03816"/>
    </source>
</evidence>
<dbReference type="RefSeq" id="WP_071866688.1">
    <property type="nucleotide sequence ID" value="NZ_BJWA01000006.1"/>
</dbReference>
<dbReference type="Pfam" id="PF03816">
    <property type="entry name" value="LytR_cpsA_psr"/>
    <property type="match status" value="1"/>
</dbReference>
<dbReference type="NCBIfam" id="TIGR00350">
    <property type="entry name" value="lytR_cpsA_psr"/>
    <property type="match status" value="1"/>
</dbReference>
<feature type="domain" description="Cell envelope-related transcriptional attenuator" evidence="3">
    <location>
        <begin position="82"/>
        <end position="225"/>
    </location>
</feature>
<evidence type="ECO:0000313" key="5">
    <source>
        <dbReference type="Proteomes" id="UP000321175"/>
    </source>
</evidence>
<evidence type="ECO:0000256" key="1">
    <source>
        <dbReference type="ARBA" id="ARBA00006068"/>
    </source>
</evidence>
<reference evidence="4 5" key="1">
    <citation type="submission" date="2019-07" db="EMBL/GenBank/DDBJ databases">
        <title>Whole genome shotgun sequence of Enterococcus mundtii NBRC 100490.</title>
        <authorList>
            <person name="Hosoyama A."/>
            <person name="Uohara A."/>
            <person name="Ohji S."/>
            <person name="Ichikawa N."/>
        </authorList>
    </citation>
    <scope>NUCLEOTIDE SEQUENCE [LARGE SCALE GENOMIC DNA]</scope>
    <source>
        <strain evidence="4 5">NBRC 100490</strain>
    </source>
</reference>
<dbReference type="GeneID" id="60998405"/>
<comment type="caution">
    <text evidence="4">The sequence shown here is derived from an EMBL/GenBank/DDBJ whole genome shotgun (WGS) entry which is preliminary data.</text>
</comment>
<sequence>MSMVKRIFLSILAVMLIIVIGIIGYVGKIYFDVKATANESYEAIERTNGSKNGSLDYESGEPFSILLLGTDSGDLGRTEQGRSDTMIVATVNPKKETTTLVSIPRDTYTEIVGHGTTDKINHAYAYGGVPMSLSTVENLLNVPIDYYVQIDLKGMKELVDAVGGVDVNNTFSFNYEGTDFPIGKLHLDGEKALKYSRMRYDDPDGDYGRQKRQRQIITGILDQLKSVKTLTNYKDILEIIGGNMITDVPWNMMQSMVTQYRPALKKIKADQLMGTGFTGDGVTGEQGISYQKVEEKELARVQNELKEQLK</sequence>
<dbReference type="Proteomes" id="UP000321175">
    <property type="component" value="Unassembled WGS sequence"/>
</dbReference>
<dbReference type="Gene3D" id="3.40.630.190">
    <property type="entry name" value="LCP protein"/>
    <property type="match status" value="1"/>
</dbReference>
<dbReference type="InterPro" id="IPR050922">
    <property type="entry name" value="LytR/CpsA/Psr_CW_biosynth"/>
</dbReference>
<proteinExistence type="inferred from homology"/>
<comment type="similarity">
    <text evidence="1">Belongs to the LytR/CpsA/Psr (LCP) family.</text>
</comment>
<feature type="transmembrane region" description="Helical" evidence="2">
    <location>
        <begin position="7"/>
        <end position="27"/>
    </location>
</feature>
<keyword evidence="5" id="KW-1185">Reference proteome</keyword>
<keyword evidence="2" id="KW-1133">Transmembrane helix</keyword>
<protein>
    <submittedName>
        <fullName evidence="4">Transcriptional regulator LytR</fullName>
    </submittedName>
</protein>
<evidence type="ECO:0000313" key="4">
    <source>
        <dbReference type="EMBL" id="GEL80066.1"/>
    </source>
</evidence>
<dbReference type="InterPro" id="IPR004474">
    <property type="entry name" value="LytR_CpsA_psr"/>
</dbReference>
<evidence type="ECO:0000256" key="2">
    <source>
        <dbReference type="SAM" id="Phobius"/>
    </source>
</evidence>
<keyword evidence="2" id="KW-0812">Transmembrane</keyword>
<dbReference type="PANTHER" id="PTHR33392:SF6">
    <property type="entry name" value="POLYISOPRENYL-TEICHOIC ACID--PEPTIDOGLYCAN TEICHOIC ACID TRANSFERASE TAGU"/>
    <property type="match status" value="1"/>
</dbReference>